<organism evidence="3">
    <name type="scientific">metagenome</name>
    <dbReference type="NCBI Taxonomy" id="256318"/>
    <lineage>
        <taxon>unclassified sequences</taxon>
        <taxon>metagenomes</taxon>
    </lineage>
</organism>
<dbReference type="InterPro" id="IPR048423">
    <property type="entry name" value="DRL_cat"/>
</dbReference>
<protein>
    <submittedName>
        <fullName evidence="3">Putative Oxidoreductase</fullName>
    </submittedName>
</protein>
<sequence length="441" mass="46850">MSYRDRLQERLDTTGRPLRVGLVGAGQMGRGFAAQLLRMPGISLSAVFDVQRERAVDALGQAGITPSSAHDTETAAVAIENGESVALEGLDDLGLLPLDVVVEATGVPDVAVNVAIQALSAGINVATLTVEADVTVGRYLAKLAEESGAIYSVCRGDEPVETKILVDYARDLNFEVICAGKGKNNPLDRYATPESLADRAATKGMNPKMLTSFVDGSKAMIEMASLANTTGLGVSKRGMHGPPSTVPTLHETFALVEDGGLLETAGVVDYCTGPVAPGVFVVIRTHDPYVHHEMTYLQMGDGPYFALYRPYHLASIEAPLTVYEMVLDKRASLTSEHWTAEVGAETKRALKAGEKIDGIGGMTVRGLIDPAEDFAAANGVPLGVLAGAVLKHDVPVDHLLTYDDVELVESSLIVKMRRIQESMDKDTAVPTLDELRALLAG</sequence>
<reference evidence="3" key="1">
    <citation type="submission" date="2015-08" db="EMBL/GenBank/DDBJ databases">
        <authorList>
            <person name="Babu N.S."/>
            <person name="Beckwith C.J."/>
            <person name="Beseler K.G."/>
            <person name="Brison A."/>
            <person name="Carone J.V."/>
            <person name="Caskin T.P."/>
            <person name="Diamond M."/>
            <person name="Durham M.E."/>
            <person name="Foxe J.M."/>
            <person name="Go M."/>
            <person name="Henderson B.A."/>
            <person name="Jones I.B."/>
            <person name="McGettigan J.A."/>
            <person name="Micheletti S.J."/>
            <person name="Nasrallah M.E."/>
            <person name="Ortiz D."/>
            <person name="Piller C.R."/>
            <person name="Privatt S.R."/>
            <person name="Schneider S.L."/>
            <person name="Sharp S."/>
            <person name="Smith T.C."/>
            <person name="Stanton J.D."/>
            <person name="Ullery H.E."/>
            <person name="Wilson R.J."/>
            <person name="Serrano M.G."/>
            <person name="Buck G."/>
            <person name="Lee V."/>
            <person name="Wang Y."/>
            <person name="Carvalho R."/>
            <person name="Voegtly L."/>
            <person name="Shi R."/>
            <person name="Duckworth R."/>
            <person name="Johnson A."/>
            <person name="Loviza R."/>
            <person name="Walstead R."/>
            <person name="Shah Z."/>
            <person name="Kiflezghi M."/>
            <person name="Wade K."/>
            <person name="Ball S.L."/>
            <person name="Bradley K.W."/>
            <person name="Asai D.J."/>
            <person name="Bowman C.A."/>
            <person name="Russell D.A."/>
            <person name="Pope W.H."/>
            <person name="Jacobs-Sera D."/>
            <person name="Hendrix R.W."/>
            <person name="Hatfull G.F."/>
        </authorList>
    </citation>
    <scope>NUCLEOTIDE SEQUENCE</scope>
</reference>
<dbReference type="Gene3D" id="3.40.50.720">
    <property type="entry name" value="NAD(P)-binding Rossmann-like Domain"/>
    <property type="match status" value="1"/>
</dbReference>
<feature type="domain" description="Oxidoreductase DRL-like catalytic" evidence="2">
    <location>
        <begin position="156"/>
        <end position="318"/>
    </location>
</feature>
<evidence type="ECO:0000259" key="1">
    <source>
        <dbReference type="Pfam" id="PF03447"/>
    </source>
</evidence>
<accession>A0A2P2C0B2</accession>
<feature type="domain" description="Aspartate/homoserine dehydrogenase NAD-binding" evidence="1">
    <location>
        <begin position="24"/>
        <end position="150"/>
    </location>
</feature>
<dbReference type="EMBL" id="CZKA01000020">
    <property type="protein sequence ID" value="CUR55463.1"/>
    <property type="molecule type" value="Genomic_DNA"/>
</dbReference>
<gene>
    <name evidence="3" type="ORF">NOCA2270098</name>
</gene>
<evidence type="ECO:0000259" key="2">
    <source>
        <dbReference type="Pfam" id="PF21135"/>
    </source>
</evidence>
<dbReference type="AlphaFoldDB" id="A0A2P2C0B2"/>
<name>A0A2P2C0B2_9ZZZZ</name>
<dbReference type="PANTHER" id="PTHR37850:SF2">
    <property type="entry name" value="SAF DOMAIN PROTEIN"/>
    <property type="match status" value="1"/>
</dbReference>
<dbReference type="GO" id="GO:0050661">
    <property type="term" value="F:NADP binding"/>
    <property type="evidence" value="ECO:0007669"/>
    <property type="project" value="InterPro"/>
</dbReference>
<evidence type="ECO:0000313" key="3">
    <source>
        <dbReference type="EMBL" id="CUR55463.1"/>
    </source>
</evidence>
<dbReference type="InterPro" id="IPR036291">
    <property type="entry name" value="NAD(P)-bd_dom_sf"/>
</dbReference>
<dbReference type="PANTHER" id="PTHR37850">
    <property type="entry name" value="STRU PROTEIN"/>
    <property type="match status" value="1"/>
</dbReference>
<dbReference type="GO" id="GO:0016491">
    <property type="term" value="F:oxidoreductase activity"/>
    <property type="evidence" value="ECO:0007669"/>
    <property type="project" value="InterPro"/>
</dbReference>
<dbReference type="SUPFAM" id="SSF51735">
    <property type="entry name" value="NAD(P)-binding Rossmann-fold domains"/>
    <property type="match status" value="1"/>
</dbReference>
<proteinExistence type="predicted"/>
<dbReference type="Pfam" id="PF21135">
    <property type="entry name" value="DRL_cat"/>
    <property type="match status" value="1"/>
</dbReference>
<dbReference type="Pfam" id="PF03447">
    <property type="entry name" value="NAD_binding_3"/>
    <property type="match status" value="1"/>
</dbReference>
<dbReference type="CDD" id="cd11616">
    <property type="entry name" value="SAF_DH_OX_like"/>
    <property type="match status" value="1"/>
</dbReference>
<dbReference type="InterPro" id="IPR005106">
    <property type="entry name" value="Asp/hSer_DH_NAD-bd"/>
</dbReference>